<name>A0A5N6NWB8_9ASTR</name>
<sequence length="126" mass="14382">MSPVPGKKVGEESMYRCYASSFHFQILHQKSDPDRKIRPCFLFSFFIFLPCSSFSRMEILLEHPLQMSMETETVVARLKASGLLQTKGLIGGKWTNAYDGWSMEGGKMDRFALQTTFIMTSMYSNA</sequence>
<dbReference type="EMBL" id="SZYD01000008">
    <property type="protein sequence ID" value="KAD5507996.1"/>
    <property type="molecule type" value="Genomic_DNA"/>
</dbReference>
<evidence type="ECO:0000313" key="2">
    <source>
        <dbReference type="Proteomes" id="UP000326396"/>
    </source>
</evidence>
<evidence type="ECO:0000313" key="1">
    <source>
        <dbReference type="EMBL" id="KAD5507996.1"/>
    </source>
</evidence>
<proteinExistence type="predicted"/>
<organism evidence="1 2">
    <name type="scientific">Mikania micrantha</name>
    <name type="common">bitter vine</name>
    <dbReference type="NCBI Taxonomy" id="192012"/>
    <lineage>
        <taxon>Eukaryota</taxon>
        <taxon>Viridiplantae</taxon>
        <taxon>Streptophyta</taxon>
        <taxon>Embryophyta</taxon>
        <taxon>Tracheophyta</taxon>
        <taxon>Spermatophyta</taxon>
        <taxon>Magnoliopsida</taxon>
        <taxon>eudicotyledons</taxon>
        <taxon>Gunneridae</taxon>
        <taxon>Pentapetalae</taxon>
        <taxon>asterids</taxon>
        <taxon>campanulids</taxon>
        <taxon>Asterales</taxon>
        <taxon>Asteraceae</taxon>
        <taxon>Asteroideae</taxon>
        <taxon>Heliantheae alliance</taxon>
        <taxon>Eupatorieae</taxon>
        <taxon>Mikania</taxon>
    </lineage>
</organism>
<dbReference type="OrthoDB" id="310895at2759"/>
<keyword evidence="2" id="KW-1185">Reference proteome</keyword>
<dbReference type="Proteomes" id="UP000326396">
    <property type="component" value="Linkage Group LG16"/>
</dbReference>
<reference evidence="1 2" key="1">
    <citation type="submission" date="2019-05" db="EMBL/GenBank/DDBJ databases">
        <title>Mikania micrantha, genome provides insights into the molecular mechanism of rapid growth.</title>
        <authorList>
            <person name="Liu B."/>
        </authorList>
    </citation>
    <scope>NUCLEOTIDE SEQUENCE [LARGE SCALE GENOMIC DNA]</scope>
    <source>
        <strain evidence="1">NLD-2019</strain>
        <tissue evidence="1">Leaf</tissue>
    </source>
</reference>
<protein>
    <submittedName>
        <fullName evidence="1">Uncharacterized protein</fullName>
    </submittedName>
</protein>
<gene>
    <name evidence="1" type="ORF">E3N88_15699</name>
</gene>
<comment type="caution">
    <text evidence="1">The sequence shown here is derived from an EMBL/GenBank/DDBJ whole genome shotgun (WGS) entry which is preliminary data.</text>
</comment>
<dbReference type="AlphaFoldDB" id="A0A5N6NWB8"/>
<accession>A0A5N6NWB8</accession>